<dbReference type="InterPro" id="IPR047165">
    <property type="entry name" value="RHG17/44/SH3BP1-like"/>
</dbReference>
<keyword evidence="1" id="KW-0343">GTPase activation</keyword>
<dbReference type="AlphaFoldDB" id="A0A815IKB8"/>
<feature type="compositionally biased region" description="Low complexity" evidence="3">
    <location>
        <begin position="463"/>
        <end position="472"/>
    </location>
</feature>
<evidence type="ECO:0000256" key="3">
    <source>
        <dbReference type="SAM" id="MobiDB-lite"/>
    </source>
</evidence>
<feature type="domain" description="Rho-GAP" evidence="4">
    <location>
        <begin position="244"/>
        <end position="432"/>
    </location>
</feature>
<dbReference type="GO" id="GO:0035020">
    <property type="term" value="P:regulation of Rac protein signal transduction"/>
    <property type="evidence" value="ECO:0007669"/>
    <property type="project" value="TreeGrafter"/>
</dbReference>
<dbReference type="Proteomes" id="UP000663828">
    <property type="component" value="Unassembled WGS sequence"/>
</dbReference>
<dbReference type="GO" id="GO:0005096">
    <property type="term" value="F:GTPase activator activity"/>
    <property type="evidence" value="ECO:0007669"/>
    <property type="project" value="UniProtKB-KW"/>
</dbReference>
<dbReference type="GO" id="GO:0007165">
    <property type="term" value="P:signal transduction"/>
    <property type="evidence" value="ECO:0007669"/>
    <property type="project" value="InterPro"/>
</dbReference>
<accession>A0A815IKB8</accession>
<evidence type="ECO:0000256" key="1">
    <source>
        <dbReference type="ARBA" id="ARBA00022468"/>
    </source>
</evidence>
<evidence type="ECO:0000313" key="7">
    <source>
        <dbReference type="Proteomes" id="UP000663828"/>
    </source>
</evidence>
<reference evidence="6" key="1">
    <citation type="submission" date="2021-02" db="EMBL/GenBank/DDBJ databases">
        <authorList>
            <person name="Nowell W R."/>
        </authorList>
    </citation>
    <scope>NUCLEOTIDE SEQUENCE</scope>
</reference>
<feature type="coiled-coil region" evidence="2">
    <location>
        <begin position="99"/>
        <end position="177"/>
    </location>
</feature>
<dbReference type="Gene3D" id="1.10.555.10">
    <property type="entry name" value="Rho GTPase activation protein"/>
    <property type="match status" value="1"/>
</dbReference>
<dbReference type="SUPFAM" id="SSF103657">
    <property type="entry name" value="BAR/IMD domain-like"/>
    <property type="match status" value="1"/>
</dbReference>
<evidence type="ECO:0000313" key="6">
    <source>
        <dbReference type="EMBL" id="CAF1367278.1"/>
    </source>
</evidence>
<organism evidence="6 8">
    <name type="scientific">Adineta ricciae</name>
    <name type="common">Rotifer</name>
    <dbReference type="NCBI Taxonomy" id="249248"/>
    <lineage>
        <taxon>Eukaryota</taxon>
        <taxon>Metazoa</taxon>
        <taxon>Spiralia</taxon>
        <taxon>Gnathifera</taxon>
        <taxon>Rotifera</taxon>
        <taxon>Eurotatoria</taxon>
        <taxon>Bdelloidea</taxon>
        <taxon>Adinetida</taxon>
        <taxon>Adinetidae</taxon>
        <taxon>Adineta</taxon>
    </lineage>
</organism>
<keyword evidence="7" id="KW-1185">Reference proteome</keyword>
<dbReference type="EMBL" id="CAJNOR010000401">
    <property type="protein sequence ID" value="CAF0903413.1"/>
    <property type="molecule type" value="Genomic_DNA"/>
</dbReference>
<dbReference type="PROSITE" id="PS50238">
    <property type="entry name" value="RHOGAP"/>
    <property type="match status" value="1"/>
</dbReference>
<evidence type="ECO:0000259" key="4">
    <source>
        <dbReference type="PROSITE" id="PS50238"/>
    </source>
</evidence>
<name>A0A815IKB8_ADIRI</name>
<dbReference type="InterPro" id="IPR027267">
    <property type="entry name" value="AH/BAR_dom_sf"/>
</dbReference>
<dbReference type="SUPFAM" id="SSF48350">
    <property type="entry name" value="GTPase activation domain, GAP"/>
    <property type="match status" value="1"/>
</dbReference>
<feature type="region of interest" description="Disordered" evidence="3">
    <location>
        <begin position="457"/>
        <end position="499"/>
    </location>
</feature>
<dbReference type="InterPro" id="IPR008936">
    <property type="entry name" value="Rho_GTPase_activation_prot"/>
</dbReference>
<feature type="compositionally biased region" description="Polar residues" evidence="3">
    <location>
        <begin position="512"/>
        <end position="524"/>
    </location>
</feature>
<feature type="region of interest" description="Disordered" evidence="3">
    <location>
        <begin position="512"/>
        <end position="550"/>
    </location>
</feature>
<dbReference type="PANTHER" id="PTHR14130">
    <property type="entry name" value="3BP-1 RELATED RHOGAP"/>
    <property type="match status" value="1"/>
</dbReference>
<dbReference type="GO" id="GO:0032956">
    <property type="term" value="P:regulation of actin cytoskeleton organization"/>
    <property type="evidence" value="ECO:0007669"/>
    <property type="project" value="TreeGrafter"/>
</dbReference>
<evidence type="ECO:0000313" key="8">
    <source>
        <dbReference type="Proteomes" id="UP000663852"/>
    </source>
</evidence>
<dbReference type="InterPro" id="IPR000198">
    <property type="entry name" value="RhoGAP_dom"/>
</dbReference>
<dbReference type="Pfam" id="PF00620">
    <property type="entry name" value="RhoGAP"/>
    <property type="match status" value="1"/>
</dbReference>
<gene>
    <name evidence="6" type="ORF">EDS130_LOCUS34171</name>
    <name evidence="5" type="ORF">XAT740_LOCUS8146</name>
</gene>
<protein>
    <recommendedName>
        <fullName evidence="4">Rho-GAP domain-containing protein</fullName>
    </recommendedName>
</protein>
<dbReference type="OrthoDB" id="19923at2759"/>
<sequence length="641" mass="73914">MNKFRPFISGTKSDDVPDCYNRVRYIRDACKVLSDVYKTDKDFLNKNFDNEIAKAFKDFRSSEVGKNYRSPYGSNGAPSILNRTIDELVQIHDFIDSKRKESLEQIKKLIEQAKDKQSNIRQTMTEVKENYEKAQRRLETADTNLKKFQTRSDRYQLANYDERSTELEDIRNECEQTRTLTRDIYVTEIYKIASEEHFITQNLFSQYLFEQNHFYNDICKHLSSRIPIIEQRLEDDDLTPSFQFDLIKHCSKRCDTIIAYPIEISIRLLENSLREEGLFRIAPAHNKQKKFVAELDLQLIERSSTLNELGYDPHVPANTLKQYLRGLPNCLLTSTLFDQWNQIPQLNNEQLRLERISQLLKQLPKIHYENLNYLVRFLTRVAEYSSENKMNAANLGICIGCSILYPKDQSSNTYTSGSMILELMINYYKQLFVYSSQQEQINKSTLKSQPDLIPMEFHSKSRSNSNENLLENPVLSVQPSPGARRKNKAPPPPPSSQQVYQEENYAEQIINQNPSVVSSSSFTPNDKVHRRTPSDGIQLDRPNAPPPLPPPVVVVASPVIRSKERLSIPLQTNSNYSTNEQTTCNEEKSNENDTVNVGKLISELNNRMAAAKLNNNTQTNNVRVSSIRNSTLNSPGETTDF</sequence>
<evidence type="ECO:0000313" key="5">
    <source>
        <dbReference type="EMBL" id="CAF0903413.1"/>
    </source>
</evidence>
<dbReference type="Proteomes" id="UP000663852">
    <property type="component" value="Unassembled WGS sequence"/>
</dbReference>
<dbReference type="SMART" id="SM00324">
    <property type="entry name" value="RhoGAP"/>
    <property type="match status" value="1"/>
</dbReference>
<dbReference type="EMBL" id="CAJNOJ010000282">
    <property type="protein sequence ID" value="CAF1367278.1"/>
    <property type="molecule type" value="Genomic_DNA"/>
</dbReference>
<keyword evidence="2" id="KW-0175">Coiled coil</keyword>
<evidence type="ECO:0000256" key="2">
    <source>
        <dbReference type="SAM" id="Coils"/>
    </source>
</evidence>
<comment type="caution">
    <text evidence="6">The sequence shown here is derived from an EMBL/GenBank/DDBJ whole genome shotgun (WGS) entry which is preliminary data.</text>
</comment>
<dbReference type="PANTHER" id="PTHR14130:SF14">
    <property type="entry name" value="RHO GTPASE-ACTIVATING PROTEIN 92B"/>
    <property type="match status" value="1"/>
</dbReference>
<proteinExistence type="predicted"/>